<dbReference type="PROSITE" id="PS01223">
    <property type="entry name" value="PROA"/>
    <property type="match status" value="1"/>
</dbReference>
<name>A0A9W6FSN5_9BACT</name>
<dbReference type="GO" id="GO:0055129">
    <property type="term" value="P:L-proline biosynthetic process"/>
    <property type="evidence" value="ECO:0007669"/>
    <property type="project" value="UniProtKB-UniRule"/>
</dbReference>
<dbReference type="InterPro" id="IPR016161">
    <property type="entry name" value="Ald_DH/histidinol_DH"/>
</dbReference>
<dbReference type="InterPro" id="IPR020593">
    <property type="entry name" value="G-glutamylP_reductase_CS"/>
</dbReference>
<dbReference type="PANTHER" id="PTHR11063">
    <property type="entry name" value="GLUTAMATE SEMIALDEHYDE DEHYDROGENASE"/>
    <property type="match status" value="1"/>
</dbReference>
<evidence type="ECO:0000256" key="7">
    <source>
        <dbReference type="HAMAP-Rule" id="MF_00412"/>
    </source>
</evidence>
<evidence type="ECO:0000313" key="10">
    <source>
        <dbReference type="Proteomes" id="UP001144372"/>
    </source>
</evidence>
<dbReference type="Gene3D" id="3.40.309.10">
    <property type="entry name" value="Aldehyde Dehydrogenase, Chain A, domain 2"/>
    <property type="match status" value="1"/>
</dbReference>
<dbReference type="NCBIfam" id="NF001221">
    <property type="entry name" value="PRK00197.1"/>
    <property type="match status" value="1"/>
</dbReference>
<comment type="pathway">
    <text evidence="1 7">Amino-acid biosynthesis; L-proline biosynthesis; L-glutamate 5-semialdehyde from L-glutamate: step 2/2.</text>
</comment>
<comment type="similarity">
    <text evidence="7">Belongs to the gamma-glutamyl phosphate reductase family.</text>
</comment>
<dbReference type="HAMAP" id="MF_00412">
    <property type="entry name" value="ProA"/>
    <property type="match status" value="1"/>
</dbReference>
<organism evidence="9 10">
    <name type="scientific">Desulforhabdus amnigena</name>
    <dbReference type="NCBI Taxonomy" id="40218"/>
    <lineage>
        <taxon>Bacteria</taxon>
        <taxon>Pseudomonadati</taxon>
        <taxon>Thermodesulfobacteriota</taxon>
        <taxon>Syntrophobacteria</taxon>
        <taxon>Syntrophobacterales</taxon>
        <taxon>Syntrophobacteraceae</taxon>
        <taxon>Desulforhabdus</taxon>
    </lineage>
</organism>
<keyword evidence="3 7" id="KW-0641">Proline biosynthesis</keyword>
<dbReference type="GO" id="GO:0004350">
    <property type="term" value="F:glutamate-5-semialdehyde dehydrogenase activity"/>
    <property type="evidence" value="ECO:0007669"/>
    <property type="project" value="UniProtKB-UniRule"/>
</dbReference>
<sequence length="416" mass="45899">MREEILMMGKRAREAARHMANVNSGVKRQALELMAVALERESQAIGSANEKDIQAALEKGLSKPKVDRLRLTDKVVGEMVSGLREVAMLPDPVGEITRMWTRPNGLRVGKMRIPLGVIGIIYESRPNVTVDAAALCIKAGNAVFLRGGSEAFHSNRCLTNILQGALKDAGLPETVVQLVGTTDRDAVLDMLKLEEQIDVMIPRGGEELIRFVTEHARMPVLKHYKGVCHLYVDSQADLFMAEEIALNAKVQRPSACNALETLLVHQEVADKFLPRMAAAFRKAGVELRGCERTRMYVPDCVPATEEDWYAEYLDLILAVRVVNGMDEAVRHISTYGSDHTEAIITENFHRAHRFLQEVQSSLVLVNASTRFNDGFQLGLGAEIGISTSKLHAFGPMGIEELTTTKFIALGNGQVRS</sequence>
<dbReference type="RefSeq" id="WP_281794192.1">
    <property type="nucleotide sequence ID" value="NZ_BSDR01000001.1"/>
</dbReference>
<comment type="function">
    <text evidence="7">Catalyzes the NADPH-dependent reduction of L-glutamate 5-phosphate into L-glutamate 5-semialdehyde and phosphate. The product spontaneously undergoes cyclization to form 1-pyrroline-5-carboxylate.</text>
</comment>
<reference evidence="9" key="1">
    <citation type="submission" date="2022-12" db="EMBL/GenBank/DDBJ databases">
        <title>Reference genome sequencing for broad-spectrum identification of bacterial and archaeal isolates by mass spectrometry.</title>
        <authorList>
            <person name="Sekiguchi Y."/>
            <person name="Tourlousse D.M."/>
        </authorList>
    </citation>
    <scope>NUCLEOTIDE SEQUENCE</scope>
    <source>
        <strain evidence="9">ASRB1</strain>
    </source>
</reference>
<dbReference type="EMBL" id="BSDR01000001">
    <property type="protein sequence ID" value="GLI34787.1"/>
    <property type="molecule type" value="Genomic_DNA"/>
</dbReference>
<dbReference type="CDD" id="cd07079">
    <property type="entry name" value="ALDH_F18-19_ProA-GPR"/>
    <property type="match status" value="1"/>
</dbReference>
<dbReference type="Pfam" id="PF00171">
    <property type="entry name" value="Aldedh"/>
    <property type="match status" value="1"/>
</dbReference>
<dbReference type="InterPro" id="IPR012134">
    <property type="entry name" value="Glu-5-SA_DH"/>
</dbReference>
<proteinExistence type="inferred from homology"/>
<accession>A0A9W6FSN5</accession>
<evidence type="ECO:0000256" key="1">
    <source>
        <dbReference type="ARBA" id="ARBA00004985"/>
    </source>
</evidence>
<dbReference type="SUPFAM" id="SSF53720">
    <property type="entry name" value="ALDH-like"/>
    <property type="match status" value="1"/>
</dbReference>
<dbReference type="PANTHER" id="PTHR11063:SF8">
    <property type="entry name" value="DELTA-1-PYRROLINE-5-CARBOXYLATE SYNTHASE"/>
    <property type="match status" value="1"/>
</dbReference>
<evidence type="ECO:0000313" key="9">
    <source>
        <dbReference type="EMBL" id="GLI34787.1"/>
    </source>
</evidence>
<dbReference type="InterPro" id="IPR015590">
    <property type="entry name" value="Aldehyde_DH_dom"/>
</dbReference>
<dbReference type="EC" id="1.2.1.41" evidence="7"/>
<dbReference type="Gene3D" id="3.40.605.10">
    <property type="entry name" value="Aldehyde Dehydrogenase, Chain A, domain 1"/>
    <property type="match status" value="1"/>
</dbReference>
<evidence type="ECO:0000256" key="4">
    <source>
        <dbReference type="ARBA" id="ARBA00022857"/>
    </source>
</evidence>
<keyword evidence="7" id="KW-0963">Cytoplasm</keyword>
<dbReference type="InterPro" id="IPR016163">
    <property type="entry name" value="Ald_DH_C"/>
</dbReference>
<evidence type="ECO:0000256" key="2">
    <source>
        <dbReference type="ARBA" id="ARBA00022605"/>
    </source>
</evidence>
<keyword evidence="2 7" id="KW-0028">Amino-acid biosynthesis</keyword>
<dbReference type="NCBIfam" id="TIGR00407">
    <property type="entry name" value="proA"/>
    <property type="match status" value="1"/>
</dbReference>
<comment type="subcellular location">
    <subcellularLocation>
        <location evidence="7">Cytoplasm</location>
    </subcellularLocation>
</comment>
<protein>
    <recommendedName>
        <fullName evidence="7">Gamma-glutamyl phosphate reductase</fullName>
        <shortName evidence="7">GPR</shortName>
        <ecNumber evidence="7">1.2.1.41</ecNumber>
    </recommendedName>
    <alternativeName>
        <fullName evidence="7">Glutamate-5-semialdehyde dehydrogenase</fullName>
    </alternativeName>
    <alternativeName>
        <fullName evidence="7">Glutamyl-gamma-semialdehyde dehydrogenase</fullName>
        <shortName evidence="7">GSA dehydrogenase</shortName>
    </alternativeName>
</protein>
<dbReference type="FunFam" id="3.40.309.10:FF:000006">
    <property type="entry name" value="Gamma-glutamyl phosphate reductase"/>
    <property type="match status" value="1"/>
</dbReference>
<evidence type="ECO:0000256" key="3">
    <source>
        <dbReference type="ARBA" id="ARBA00022650"/>
    </source>
</evidence>
<dbReference type="GO" id="GO:0050661">
    <property type="term" value="F:NADP binding"/>
    <property type="evidence" value="ECO:0007669"/>
    <property type="project" value="InterPro"/>
</dbReference>
<comment type="catalytic activity">
    <reaction evidence="6 7">
        <text>L-glutamate 5-semialdehyde + phosphate + NADP(+) = L-glutamyl 5-phosphate + NADPH + H(+)</text>
        <dbReference type="Rhea" id="RHEA:19541"/>
        <dbReference type="ChEBI" id="CHEBI:15378"/>
        <dbReference type="ChEBI" id="CHEBI:43474"/>
        <dbReference type="ChEBI" id="CHEBI:57783"/>
        <dbReference type="ChEBI" id="CHEBI:58066"/>
        <dbReference type="ChEBI" id="CHEBI:58274"/>
        <dbReference type="ChEBI" id="CHEBI:58349"/>
        <dbReference type="EC" id="1.2.1.41"/>
    </reaction>
</comment>
<comment type="caution">
    <text evidence="9">The sequence shown here is derived from an EMBL/GenBank/DDBJ whole genome shotgun (WGS) entry which is preliminary data.</text>
</comment>
<dbReference type="InterPro" id="IPR000965">
    <property type="entry name" value="GPR_dom"/>
</dbReference>
<keyword evidence="10" id="KW-1185">Reference proteome</keyword>
<dbReference type="InterPro" id="IPR016162">
    <property type="entry name" value="Ald_DH_N"/>
</dbReference>
<dbReference type="AlphaFoldDB" id="A0A9W6FSN5"/>
<evidence type="ECO:0000259" key="8">
    <source>
        <dbReference type="Pfam" id="PF00171"/>
    </source>
</evidence>
<dbReference type="Proteomes" id="UP001144372">
    <property type="component" value="Unassembled WGS sequence"/>
</dbReference>
<keyword evidence="4 7" id="KW-0521">NADP</keyword>
<dbReference type="PIRSF" id="PIRSF000151">
    <property type="entry name" value="GPR"/>
    <property type="match status" value="1"/>
</dbReference>
<evidence type="ECO:0000256" key="5">
    <source>
        <dbReference type="ARBA" id="ARBA00023002"/>
    </source>
</evidence>
<feature type="domain" description="Aldehyde dehydrogenase" evidence="8">
    <location>
        <begin position="5"/>
        <end position="285"/>
    </location>
</feature>
<dbReference type="GO" id="GO:0005737">
    <property type="term" value="C:cytoplasm"/>
    <property type="evidence" value="ECO:0007669"/>
    <property type="project" value="UniProtKB-SubCell"/>
</dbReference>
<keyword evidence="5 7" id="KW-0560">Oxidoreductase</keyword>
<gene>
    <name evidence="7 9" type="primary">proA</name>
    <name evidence="9" type="ORF">DAMNIGENAA_22200</name>
</gene>
<evidence type="ECO:0000256" key="6">
    <source>
        <dbReference type="ARBA" id="ARBA00049024"/>
    </source>
</evidence>